<dbReference type="InterPro" id="IPR050855">
    <property type="entry name" value="NDM-1-like"/>
</dbReference>
<keyword evidence="4" id="KW-1185">Reference proteome</keyword>
<dbReference type="Gene3D" id="2.50.20.10">
    <property type="entry name" value="Lipoprotein localisation LolA/LolB/LppX"/>
    <property type="match status" value="1"/>
</dbReference>
<dbReference type="InterPro" id="IPR036866">
    <property type="entry name" value="RibonucZ/Hydroxyglut_hydro"/>
</dbReference>
<dbReference type="EMBL" id="JANFQO010000029">
    <property type="protein sequence ID" value="MCQ4167393.1"/>
    <property type="molecule type" value="Genomic_DNA"/>
</dbReference>
<dbReference type="PANTHER" id="PTHR42951:SF20">
    <property type="entry name" value="BETA LACTAMASE"/>
    <property type="match status" value="1"/>
</dbReference>
<feature type="signal peptide" evidence="1">
    <location>
        <begin position="1"/>
        <end position="18"/>
    </location>
</feature>
<keyword evidence="1" id="KW-0732">Signal</keyword>
<gene>
    <name evidence="3" type="ORF">NM961_21980</name>
</gene>
<proteinExistence type="predicted"/>
<dbReference type="SMART" id="SM00849">
    <property type="entry name" value="Lactamase_B"/>
    <property type="match status" value="1"/>
</dbReference>
<dbReference type="Proteomes" id="UP001165498">
    <property type="component" value="Unassembled WGS sequence"/>
</dbReference>
<dbReference type="InterPro" id="IPR001279">
    <property type="entry name" value="Metallo-B-lactamas"/>
</dbReference>
<sequence length="505" mass="55094">MLRLSLLSLALLPLLALADNPETLTERSNERARGVIDAAVAAMGGAEAVQSVKVLQLTLEGETWPRLQMQTPQAPYQDGYSKEVLLLDLANSRVKLETRLRGNGFENHGTVVLKRGEGTNYDHRARSVTAIPAAQASQQQFVQYQRRLPNLILRQALDRPTSLRYLGEETFNGAPHDVVTFVMPDTQQIALYVDAKTRLISKYDLIYVDPLTGDEAAEVLFSDYTDSGGVKVPQRWEFRQAGEVASRFSAQVAINPAISDATFEVAADGYAKAQPVPTELPQRVEDLGGGVYVIHNGAGQNQNTLAVAFDDFVLAVEAPGSSAGAENVIQRIKETIPGKPIRYIAMTHHHGDHIGGLRGFIAEGATVVTTPGNRGVVESLAQAPQKDRLARAPRTPEFLFVEKGRRVISDGKQTVELLDVGPHPHARELLVAYLPKQRLLFQGDLFAMPNNDAPLGPPQESSLAFAQFLKNKKLRVDKIASVHGRTVSIEEFVQAVQPGTPTAAR</sequence>
<feature type="chain" id="PRO_5047135965" evidence="1">
    <location>
        <begin position="19"/>
        <end position="505"/>
    </location>
</feature>
<protein>
    <submittedName>
        <fullName evidence="3">MBL fold metallo-hydrolase</fullName>
    </submittedName>
</protein>
<comment type="caution">
    <text evidence="3">The sequence shown here is derived from an EMBL/GenBank/DDBJ whole genome shotgun (WGS) entry which is preliminary data.</text>
</comment>
<organism evidence="3 4">
    <name type="scientific">Tahibacter harae</name>
    <dbReference type="NCBI Taxonomy" id="2963937"/>
    <lineage>
        <taxon>Bacteria</taxon>
        <taxon>Pseudomonadati</taxon>
        <taxon>Pseudomonadota</taxon>
        <taxon>Gammaproteobacteria</taxon>
        <taxon>Lysobacterales</taxon>
        <taxon>Rhodanobacteraceae</taxon>
        <taxon>Tahibacter</taxon>
    </lineage>
</organism>
<evidence type="ECO:0000256" key="1">
    <source>
        <dbReference type="SAM" id="SignalP"/>
    </source>
</evidence>
<name>A0ABT1QYM8_9GAMM</name>
<feature type="domain" description="Metallo-beta-lactamase" evidence="2">
    <location>
        <begin position="301"/>
        <end position="483"/>
    </location>
</feature>
<reference evidence="3" key="1">
    <citation type="submission" date="2022-07" db="EMBL/GenBank/DDBJ databases">
        <title>Tahibacter sp., a new gammaproteobacterium isolated from the silt sample collected at pig farm.</title>
        <authorList>
            <person name="Chen H."/>
        </authorList>
    </citation>
    <scope>NUCLEOTIDE SEQUENCE</scope>
    <source>
        <strain evidence="3">P2K</strain>
    </source>
</reference>
<dbReference type="PANTHER" id="PTHR42951">
    <property type="entry name" value="METALLO-BETA-LACTAMASE DOMAIN-CONTAINING"/>
    <property type="match status" value="1"/>
</dbReference>
<evidence type="ECO:0000259" key="2">
    <source>
        <dbReference type="SMART" id="SM00849"/>
    </source>
</evidence>
<evidence type="ECO:0000313" key="3">
    <source>
        <dbReference type="EMBL" id="MCQ4167393.1"/>
    </source>
</evidence>
<dbReference type="SUPFAM" id="SSF56281">
    <property type="entry name" value="Metallo-hydrolase/oxidoreductase"/>
    <property type="match status" value="1"/>
</dbReference>
<accession>A0ABT1QYM8</accession>
<dbReference type="RefSeq" id="WP_255916580.1">
    <property type="nucleotide sequence ID" value="NZ_JANFQO010000029.1"/>
</dbReference>
<evidence type="ECO:0000313" key="4">
    <source>
        <dbReference type="Proteomes" id="UP001165498"/>
    </source>
</evidence>
<dbReference type="Pfam" id="PF00753">
    <property type="entry name" value="Lactamase_B"/>
    <property type="match status" value="1"/>
</dbReference>
<dbReference type="Gene3D" id="3.60.15.10">
    <property type="entry name" value="Ribonuclease Z/Hydroxyacylglutathione hydrolase-like"/>
    <property type="match status" value="1"/>
</dbReference>